<comment type="cofactor">
    <cofactor evidence="5">
        <name>Zn(2+)</name>
        <dbReference type="ChEBI" id="CHEBI:29105"/>
    </cofactor>
    <text evidence="5">Divalent metal cations. Probably Zn(2+).</text>
</comment>
<evidence type="ECO:0000256" key="1">
    <source>
        <dbReference type="ARBA" id="ARBA00004141"/>
    </source>
</evidence>
<name>A0A2N9HNW2_FAGSY</name>
<evidence type="ECO:0000256" key="3">
    <source>
        <dbReference type="ARBA" id="ARBA00022989"/>
    </source>
</evidence>
<comment type="subcellular location">
    <subcellularLocation>
        <location evidence="5">Endoplasmic reticulum membrane</location>
        <topology evidence="5">Multi-pass membrane protein</topology>
    </subcellularLocation>
    <subcellularLocation>
        <location evidence="1">Membrane</location>
        <topology evidence="1">Multi-pass membrane protein</topology>
    </subcellularLocation>
</comment>
<dbReference type="PANTHER" id="PTHR12714">
    <property type="entry name" value="PROTEIN-S ISOPRENYLCYSTEINE O-METHYLTRANSFERASE"/>
    <property type="match status" value="1"/>
</dbReference>
<feature type="transmembrane region" description="Helical" evidence="5">
    <location>
        <begin position="88"/>
        <end position="108"/>
    </location>
</feature>
<dbReference type="Pfam" id="PF04140">
    <property type="entry name" value="ICMT"/>
    <property type="match status" value="1"/>
</dbReference>
<dbReference type="PANTHER" id="PTHR12714:SF9">
    <property type="entry name" value="PROTEIN-S-ISOPRENYLCYSTEINE O-METHYLTRANSFERASE"/>
    <property type="match status" value="1"/>
</dbReference>
<protein>
    <recommendedName>
        <fullName evidence="5">Protein-S-isoprenylcysteine O-methyltransferase</fullName>
        <ecNumber evidence="5">2.1.1.100</ecNumber>
    </recommendedName>
</protein>
<keyword evidence="5" id="KW-0808">Transferase</keyword>
<keyword evidence="5" id="KW-0256">Endoplasmic reticulum</keyword>
<keyword evidence="5" id="KW-0489">Methyltransferase</keyword>
<dbReference type="GO" id="GO:0005789">
    <property type="term" value="C:endoplasmic reticulum membrane"/>
    <property type="evidence" value="ECO:0007669"/>
    <property type="project" value="UniProtKB-SubCell"/>
</dbReference>
<dbReference type="Gene3D" id="1.20.120.1630">
    <property type="match status" value="1"/>
</dbReference>
<accession>A0A2N9HNW2</accession>
<sequence length="241" mass="27549">MPVQLRYLYSVYLEMSFLKSLWGDLKIQFSVLMLYLPASFSEIFTYTAYRQLCQMFLAIIFFHSSEYIIAIFIHGASNVTLKSLLISTNYLAAMIFSLLEYFIEIVLFPGLKEHWWVSNLGLAVVIVGEIIRKTAIITAGQSFTHLIRISHEEHHKLITHGIYRCVRHPVLDTVVSSSGQLVCLVLKASVKWLLSSSGEYTCKSARIELRRKQPVEEWWNGGILFGFCSNSKARLLLLVSS</sequence>
<keyword evidence="3 5" id="KW-1133">Transmembrane helix</keyword>
<proteinExistence type="inferred from homology"/>
<evidence type="ECO:0000256" key="4">
    <source>
        <dbReference type="ARBA" id="ARBA00023136"/>
    </source>
</evidence>
<organism evidence="6">
    <name type="scientific">Fagus sylvatica</name>
    <name type="common">Beechnut</name>
    <dbReference type="NCBI Taxonomy" id="28930"/>
    <lineage>
        <taxon>Eukaryota</taxon>
        <taxon>Viridiplantae</taxon>
        <taxon>Streptophyta</taxon>
        <taxon>Embryophyta</taxon>
        <taxon>Tracheophyta</taxon>
        <taxon>Spermatophyta</taxon>
        <taxon>Magnoliopsida</taxon>
        <taxon>eudicotyledons</taxon>
        <taxon>Gunneridae</taxon>
        <taxon>Pentapetalae</taxon>
        <taxon>rosids</taxon>
        <taxon>fabids</taxon>
        <taxon>Fagales</taxon>
        <taxon>Fagaceae</taxon>
        <taxon>Fagus</taxon>
    </lineage>
</organism>
<feature type="transmembrane region" description="Helical" evidence="5">
    <location>
        <begin position="55"/>
        <end position="76"/>
    </location>
</feature>
<evidence type="ECO:0000256" key="5">
    <source>
        <dbReference type="RuleBase" id="RU362022"/>
    </source>
</evidence>
<dbReference type="GO" id="GO:0032259">
    <property type="term" value="P:methylation"/>
    <property type="evidence" value="ECO:0007669"/>
    <property type="project" value="UniProtKB-KW"/>
</dbReference>
<dbReference type="InterPro" id="IPR007269">
    <property type="entry name" value="ICMT_MeTrfase"/>
</dbReference>
<dbReference type="EC" id="2.1.1.100" evidence="5"/>
<keyword evidence="4 5" id="KW-0472">Membrane</keyword>
<comment type="similarity">
    <text evidence="5">Belongs to the class VI-like SAM-binding methyltransferase superfamily. Isoprenylcysteine carboxyl methyltransferase family.</text>
</comment>
<reference evidence="6" key="1">
    <citation type="submission" date="2018-02" db="EMBL/GenBank/DDBJ databases">
        <authorList>
            <person name="Cohen D.B."/>
            <person name="Kent A.D."/>
        </authorList>
    </citation>
    <scope>NUCLEOTIDE SEQUENCE</scope>
</reference>
<dbReference type="AlphaFoldDB" id="A0A2N9HNW2"/>
<comment type="catalytic activity">
    <reaction evidence="5">
        <text>[protein]-C-terminal S-[(2E,6E)-farnesyl]-L-cysteine + S-adenosyl-L-methionine = [protein]-C-terminal S-[(2E,6E)-farnesyl]-L-cysteine methyl ester + S-adenosyl-L-homocysteine</text>
        <dbReference type="Rhea" id="RHEA:21672"/>
        <dbReference type="Rhea" id="RHEA-COMP:12125"/>
        <dbReference type="Rhea" id="RHEA-COMP:12126"/>
        <dbReference type="ChEBI" id="CHEBI:57856"/>
        <dbReference type="ChEBI" id="CHEBI:59789"/>
        <dbReference type="ChEBI" id="CHEBI:90510"/>
        <dbReference type="ChEBI" id="CHEBI:90511"/>
        <dbReference type="EC" id="2.1.1.100"/>
    </reaction>
</comment>
<evidence type="ECO:0000256" key="2">
    <source>
        <dbReference type="ARBA" id="ARBA00022692"/>
    </source>
</evidence>
<dbReference type="EMBL" id="OIVN01003746">
    <property type="protein sequence ID" value="SPD13289.1"/>
    <property type="molecule type" value="Genomic_DNA"/>
</dbReference>
<evidence type="ECO:0000313" key="6">
    <source>
        <dbReference type="EMBL" id="SPD13289.1"/>
    </source>
</evidence>
<feature type="transmembrane region" description="Helical" evidence="5">
    <location>
        <begin position="114"/>
        <end position="131"/>
    </location>
</feature>
<dbReference type="GO" id="GO:0004671">
    <property type="term" value="F:protein C-terminal S-isoprenylcysteine carboxyl O-methyltransferase activity"/>
    <property type="evidence" value="ECO:0007669"/>
    <property type="project" value="UniProtKB-EC"/>
</dbReference>
<gene>
    <name evidence="6" type="ORF">FSB_LOCUS41171</name>
</gene>
<feature type="transmembrane region" description="Helical" evidence="5">
    <location>
        <begin position="29"/>
        <end position="49"/>
    </location>
</feature>
<keyword evidence="2 5" id="KW-0812">Transmembrane</keyword>
<keyword evidence="5" id="KW-0949">S-adenosyl-L-methionine</keyword>